<accession>E6QPF6</accession>
<sequence>MAMTNRYVTAKEKAGLQRRMGAYLARLEAAGIKRRQVLLTDAELVRIKQIVACWRGEACRLSAAEIDACGVLRPG</sequence>
<reference evidence="1" key="1">
    <citation type="submission" date="2009-10" db="EMBL/GenBank/DDBJ databases">
        <title>Diversity of trophic interactions inside an arsenic-rich microbial ecosystem.</title>
        <authorList>
            <person name="Bertin P.N."/>
            <person name="Heinrich-Salmeron A."/>
            <person name="Pelletier E."/>
            <person name="Goulhen-Chollet F."/>
            <person name="Arsene-Ploetze F."/>
            <person name="Gallien S."/>
            <person name="Calteau A."/>
            <person name="Vallenet D."/>
            <person name="Casiot C."/>
            <person name="Chane-Woon-Ming B."/>
            <person name="Giloteaux L."/>
            <person name="Barakat M."/>
            <person name="Bonnefoy V."/>
            <person name="Bruneel O."/>
            <person name="Chandler M."/>
            <person name="Cleiss J."/>
            <person name="Duran R."/>
            <person name="Elbaz-Poulichet F."/>
            <person name="Fonknechten N."/>
            <person name="Lauga B."/>
            <person name="Mornico D."/>
            <person name="Ortet P."/>
            <person name="Schaeffer C."/>
            <person name="Siguier P."/>
            <person name="Alexander Thil Smith A."/>
            <person name="Van Dorsselaer A."/>
            <person name="Weissenbach J."/>
            <person name="Medigue C."/>
            <person name="Le Paslier D."/>
        </authorList>
    </citation>
    <scope>NUCLEOTIDE SEQUENCE</scope>
</reference>
<evidence type="ECO:0000313" key="1">
    <source>
        <dbReference type="EMBL" id="CBI09127.1"/>
    </source>
</evidence>
<name>E6QPF6_9ZZZZ</name>
<organism evidence="1">
    <name type="scientific">mine drainage metagenome</name>
    <dbReference type="NCBI Taxonomy" id="410659"/>
    <lineage>
        <taxon>unclassified sequences</taxon>
        <taxon>metagenomes</taxon>
        <taxon>ecological metagenomes</taxon>
    </lineage>
</organism>
<proteinExistence type="predicted"/>
<dbReference type="EMBL" id="CABQ01000322">
    <property type="protein sequence ID" value="CBI09127.1"/>
    <property type="molecule type" value="Genomic_DNA"/>
</dbReference>
<gene>
    <name evidence="1" type="ORF">CARN6_2681</name>
</gene>
<comment type="caution">
    <text evidence="1">The sequence shown here is derived from an EMBL/GenBank/DDBJ whole genome shotgun (WGS) entry which is preliminary data.</text>
</comment>
<dbReference type="AlphaFoldDB" id="E6QPF6"/>
<protein>
    <submittedName>
        <fullName evidence="1">Uncharacterized protein</fullName>
    </submittedName>
</protein>